<dbReference type="Proteomes" id="UP001620626">
    <property type="component" value="Unassembled WGS sequence"/>
</dbReference>
<keyword evidence="2" id="KW-1185">Reference proteome</keyword>
<evidence type="ECO:0000313" key="2">
    <source>
        <dbReference type="Proteomes" id="UP001620626"/>
    </source>
</evidence>
<dbReference type="EMBL" id="JBICBT010001131">
    <property type="protein sequence ID" value="KAL3081634.1"/>
    <property type="molecule type" value="Genomic_DNA"/>
</dbReference>
<dbReference type="AlphaFoldDB" id="A0ABD2INJ9"/>
<comment type="caution">
    <text evidence="1">The sequence shown here is derived from an EMBL/GenBank/DDBJ whole genome shotgun (WGS) entry which is preliminary data.</text>
</comment>
<protein>
    <submittedName>
        <fullName evidence="1">Uncharacterized protein</fullName>
    </submittedName>
</protein>
<sequence>MDKECRWGQHMTNWHTKGPPPGDGEWHFCCPFKHGLMKGPLLPRVSTVPAFWHHPATSALSLCRELLCQSRRQKAANWAGAGTRDPLAKELGNEWSRQAFVECVRWDFGRMNGLGICHTTLGGGKGRIWANEKGGGKRRGREGICWTLIYGIGRQNEL</sequence>
<reference evidence="1 2" key="1">
    <citation type="submission" date="2024-10" db="EMBL/GenBank/DDBJ databases">
        <authorList>
            <person name="Kim D."/>
        </authorList>
    </citation>
    <scope>NUCLEOTIDE SEQUENCE [LARGE SCALE GENOMIC DNA]</scope>
    <source>
        <strain evidence="1">BH-2024</strain>
    </source>
</reference>
<gene>
    <name evidence="1" type="ORF">niasHT_033045</name>
</gene>
<accession>A0ABD2INJ9</accession>
<proteinExistence type="predicted"/>
<evidence type="ECO:0000313" key="1">
    <source>
        <dbReference type="EMBL" id="KAL3081634.1"/>
    </source>
</evidence>
<name>A0ABD2INJ9_9BILA</name>
<organism evidence="1 2">
    <name type="scientific">Heterodera trifolii</name>
    <dbReference type="NCBI Taxonomy" id="157864"/>
    <lineage>
        <taxon>Eukaryota</taxon>
        <taxon>Metazoa</taxon>
        <taxon>Ecdysozoa</taxon>
        <taxon>Nematoda</taxon>
        <taxon>Chromadorea</taxon>
        <taxon>Rhabditida</taxon>
        <taxon>Tylenchina</taxon>
        <taxon>Tylenchomorpha</taxon>
        <taxon>Tylenchoidea</taxon>
        <taxon>Heteroderidae</taxon>
        <taxon>Heteroderinae</taxon>
        <taxon>Heterodera</taxon>
    </lineage>
</organism>